<dbReference type="Pfam" id="PF00092">
    <property type="entry name" value="VWA"/>
    <property type="match status" value="4"/>
</dbReference>
<feature type="domain" description="VWFA" evidence="2">
    <location>
        <begin position="33"/>
        <end position="205"/>
    </location>
</feature>
<dbReference type="PANTHER" id="PTHR24020">
    <property type="entry name" value="COLLAGEN ALPHA"/>
    <property type="match status" value="1"/>
</dbReference>
<keyword evidence="3" id="KW-1185">Reference proteome</keyword>
<reference evidence="4" key="1">
    <citation type="submission" date="2025-08" db="UniProtKB">
        <authorList>
            <consortium name="RefSeq"/>
        </authorList>
    </citation>
    <scope>IDENTIFICATION</scope>
</reference>
<dbReference type="PRINTS" id="PR00453">
    <property type="entry name" value="VWFADOMAIN"/>
</dbReference>
<dbReference type="Gene3D" id="3.40.50.410">
    <property type="entry name" value="von Willebrand factor, type A domain"/>
    <property type="match status" value="4"/>
</dbReference>
<feature type="chain" id="PRO_5027552048" evidence="1">
    <location>
        <begin position="24"/>
        <end position="793"/>
    </location>
</feature>
<dbReference type="SUPFAM" id="SSF53300">
    <property type="entry name" value="vWA-like"/>
    <property type="match status" value="4"/>
</dbReference>
<feature type="domain" description="VWFA" evidence="2">
    <location>
        <begin position="621"/>
        <end position="787"/>
    </location>
</feature>
<evidence type="ECO:0000313" key="4">
    <source>
        <dbReference type="RefSeq" id="XP_029638334.1"/>
    </source>
</evidence>
<dbReference type="KEGG" id="osn:115213482"/>
<evidence type="ECO:0000313" key="3">
    <source>
        <dbReference type="Proteomes" id="UP000515154"/>
    </source>
</evidence>
<feature type="domain" description="VWFA" evidence="2">
    <location>
        <begin position="425"/>
        <end position="603"/>
    </location>
</feature>
<evidence type="ECO:0000256" key="1">
    <source>
        <dbReference type="SAM" id="SignalP"/>
    </source>
</evidence>
<dbReference type="CDD" id="cd01450">
    <property type="entry name" value="vWFA_subfamily_ECM"/>
    <property type="match status" value="3"/>
</dbReference>
<keyword evidence="1" id="KW-0732">Signal</keyword>
<protein>
    <submittedName>
        <fullName evidence="4">Cartilage matrix protein-like</fullName>
    </submittedName>
</protein>
<dbReference type="PROSITE" id="PS50234">
    <property type="entry name" value="VWFA"/>
    <property type="match status" value="4"/>
</dbReference>
<feature type="signal peptide" evidence="1">
    <location>
        <begin position="1"/>
        <end position="23"/>
    </location>
</feature>
<dbReference type="AlphaFoldDB" id="A0A6P7SIZ7"/>
<dbReference type="SMART" id="SM00327">
    <property type="entry name" value="VWA"/>
    <property type="match status" value="4"/>
</dbReference>
<feature type="domain" description="VWFA" evidence="2">
    <location>
        <begin position="232"/>
        <end position="408"/>
    </location>
</feature>
<gene>
    <name evidence="4" type="primary">LOC115213482</name>
</gene>
<dbReference type="InterPro" id="IPR050525">
    <property type="entry name" value="ECM_Assembly_Org"/>
</dbReference>
<dbReference type="InterPro" id="IPR002035">
    <property type="entry name" value="VWF_A"/>
</dbReference>
<proteinExistence type="predicted"/>
<dbReference type="RefSeq" id="XP_029638334.1">
    <property type="nucleotide sequence ID" value="XM_029782474.2"/>
</dbReference>
<name>A0A6P7SIZ7_9MOLL</name>
<dbReference type="PANTHER" id="PTHR24020:SF84">
    <property type="entry name" value="VWFA DOMAIN-CONTAINING PROTEIN"/>
    <property type="match status" value="1"/>
</dbReference>
<sequence length="793" mass="86230">MALSIVAVYLSVCLAIFTGNALGRRVCHPQPTDVIFVLDTSTSITDQDYRKELGFVSDIVSHLTTLNPTGVEVGLYTFSDAFKNNIILGQYQNKNSLLAILNGIQPLHGSTNTHLVLEDILSNGFKSSPRQNTKRVVVLITDGQSVFQKKTFQAAQALHNAKIEVHTVGVGDNVDPNELRSIASLRKYSHLVSDFDSLSGVEKNINESICNIIVDPTPSPQPTEICITRPTDVIFVLDSSDSILQKDFDIQLNFVVDIVKNVNVKISANESQVGIYTFASGFVMNIGLGTYSNQLSLLKAIKNIQRLHGSTNTHLALNDVLKNGYSKNNGARTGVHRVVVLITDGQSIFPGKTAKAADALHKDKIDVVAIGVGNAISQPELKKLASTYEKMHLVKNYKSLQTVLEKHIIKITCVPRQICKVQPTDVIFAIDSSSSISTADFAKQQKFLADFVKYNKLVISDSNVHIGLYTFADKSIQNFRLNSYKTKKDILDALNNLVQIQGVTYTHLVLQDILSNGFSTSSGARANAHHVVVLITDGQSVFRKKTIDAGKALQRAGIQVYAIGVGNATDHTELKAIASSAKTFFTVPDYHTLDLIEENINKIICKDAKNQTGLCEDGSADVVFLIDTSDSTTKKDFSEEMNIVSEFVKSLSGLDKVKVALITFASHSTLQFSLTTHTAKSSLLAQLQNIQKSPGSTNTANALMLAKATLKLGSNKRQAVVLITDGMSDDLFETQQAAKDLRSNNINIFGYGISNSVVSELQLISGSMSNVVIGEVSEVSEQLVSKVLDSPCS</sequence>
<organism evidence="3 4">
    <name type="scientific">Octopus sinensis</name>
    <name type="common">East Asian common octopus</name>
    <dbReference type="NCBI Taxonomy" id="2607531"/>
    <lineage>
        <taxon>Eukaryota</taxon>
        <taxon>Metazoa</taxon>
        <taxon>Spiralia</taxon>
        <taxon>Lophotrochozoa</taxon>
        <taxon>Mollusca</taxon>
        <taxon>Cephalopoda</taxon>
        <taxon>Coleoidea</taxon>
        <taxon>Octopodiformes</taxon>
        <taxon>Octopoda</taxon>
        <taxon>Incirrata</taxon>
        <taxon>Octopodidae</taxon>
        <taxon>Octopus</taxon>
    </lineage>
</organism>
<dbReference type="InterPro" id="IPR036465">
    <property type="entry name" value="vWFA_dom_sf"/>
</dbReference>
<evidence type="ECO:0000259" key="2">
    <source>
        <dbReference type="PROSITE" id="PS50234"/>
    </source>
</evidence>
<dbReference type="Proteomes" id="UP000515154">
    <property type="component" value="Linkage group LG6"/>
</dbReference>
<accession>A0A6P7SIZ7</accession>